<keyword evidence="1" id="KW-0812">Transmembrane</keyword>
<accession>A0A433D577</accession>
<evidence type="ECO:0000313" key="3">
    <source>
        <dbReference type="Proteomes" id="UP000268093"/>
    </source>
</evidence>
<evidence type="ECO:0000313" key="2">
    <source>
        <dbReference type="EMBL" id="RUP45998.1"/>
    </source>
</evidence>
<keyword evidence="3" id="KW-1185">Reference proteome</keyword>
<dbReference type="AlphaFoldDB" id="A0A433D577"/>
<evidence type="ECO:0000256" key="1">
    <source>
        <dbReference type="SAM" id="Phobius"/>
    </source>
</evidence>
<gene>
    <name evidence="2" type="ORF">BC936DRAFT_147476</name>
</gene>
<keyword evidence="1" id="KW-1133">Transmembrane helix</keyword>
<reference evidence="2 3" key="1">
    <citation type="journal article" date="2018" name="New Phytol.">
        <title>Phylogenomics of Endogonaceae and evolution of mycorrhizas within Mucoromycota.</title>
        <authorList>
            <person name="Chang Y."/>
            <person name="Desiro A."/>
            <person name="Na H."/>
            <person name="Sandor L."/>
            <person name="Lipzen A."/>
            <person name="Clum A."/>
            <person name="Barry K."/>
            <person name="Grigoriev I.V."/>
            <person name="Martin F.M."/>
            <person name="Stajich J.E."/>
            <person name="Smith M.E."/>
            <person name="Bonito G."/>
            <person name="Spatafora J.W."/>
        </authorList>
    </citation>
    <scope>NUCLEOTIDE SEQUENCE [LARGE SCALE GENOMIC DNA]</scope>
    <source>
        <strain evidence="2 3">GMNB39</strain>
    </source>
</reference>
<sequence>MADKNAERADIVMDVPIDEVEEESPTREDLVDYFPRYTLKRSGLVAPDERPPGLQSLVLGLQHVLAMFGSTVLAPLLMGFDTN</sequence>
<feature type="transmembrane region" description="Helical" evidence="1">
    <location>
        <begin position="57"/>
        <end position="80"/>
    </location>
</feature>
<dbReference type="EMBL" id="RBNI01006482">
    <property type="protein sequence ID" value="RUP45998.1"/>
    <property type="molecule type" value="Genomic_DNA"/>
</dbReference>
<dbReference type="Proteomes" id="UP000268093">
    <property type="component" value="Unassembled WGS sequence"/>
</dbReference>
<feature type="non-terminal residue" evidence="2">
    <location>
        <position position="83"/>
    </location>
</feature>
<proteinExistence type="predicted"/>
<protein>
    <submittedName>
        <fullName evidence="2">Uncharacterized protein</fullName>
    </submittedName>
</protein>
<dbReference type="OrthoDB" id="1641903at2759"/>
<organism evidence="2 3">
    <name type="scientific">Jimgerdemannia flammicorona</name>
    <dbReference type="NCBI Taxonomy" id="994334"/>
    <lineage>
        <taxon>Eukaryota</taxon>
        <taxon>Fungi</taxon>
        <taxon>Fungi incertae sedis</taxon>
        <taxon>Mucoromycota</taxon>
        <taxon>Mucoromycotina</taxon>
        <taxon>Endogonomycetes</taxon>
        <taxon>Endogonales</taxon>
        <taxon>Endogonaceae</taxon>
        <taxon>Jimgerdemannia</taxon>
    </lineage>
</organism>
<keyword evidence="1" id="KW-0472">Membrane</keyword>
<name>A0A433D577_9FUNG</name>
<comment type="caution">
    <text evidence="2">The sequence shown here is derived from an EMBL/GenBank/DDBJ whole genome shotgun (WGS) entry which is preliminary data.</text>
</comment>